<dbReference type="VEuPathDB" id="FungiDB:GGTG_07013"/>
<reference evidence="3" key="5">
    <citation type="submission" date="2018-04" db="UniProtKB">
        <authorList>
            <consortium name="EnsemblFungi"/>
        </authorList>
    </citation>
    <scope>IDENTIFICATION</scope>
    <source>
        <strain evidence="3">R3-111a-1</strain>
    </source>
</reference>
<dbReference type="EnsemblFungi" id="EJT77100">
    <property type="protein sequence ID" value="EJT77100"/>
    <property type="gene ID" value="GGTG_07013"/>
</dbReference>
<feature type="region of interest" description="Disordered" evidence="1">
    <location>
        <begin position="27"/>
        <end position="46"/>
    </location>
</feature>
<evidence type="ECO:0000313" key="2">
    <source>
        <dbReference type="EMBL" id="EJT77100.1"/>
    </source>
</evidence>
<sequence>MQLWRDLVSTHDTLQVSPLCMSGGFGAQAAPHSADGTPKTPPEVTPDSTVSRCSGELFLDPCAFRISGQLPNRRALLSLARAASTWDDRCCVFFSPSALAPYLCLILF</sequence>
<name>J3P0G7_GAET3</name>
<gene>
    <name evidence="3" type="primary">20347471</name>
    <name evidence="2" type="ORF">GGTG_07013</name>
</gene>
<dbReference type="GeneID" id="20347471"/>
<protein>
    <submittedName>
        <fullName evidence="2 3">Uncharacterized protein</fullName>
    </submittedName>
</protein>
<dbReference type="AlphaFoldDB" id="J3P0G7"/>
<reference evidence="2" key="2">
    <citation type="submission" date="2010-07" db="EMBL/GenBank/DDBJ databases">
        <authorList>
            <consortium name="The Broad Institute Genome Sequencing Platform"/>
            <consortium name="Broad Institute Genome Sequencing Center for Infectious Disease"/>
            <person name="Ma L.-J."/>
            <person name="Dead R."/>
            <person name="Young S."/>
            <person name="Zeng Q."/>
            <person name="Koehrsen M."/>
            <person name="Alvarado L."/>
            <person name="Berlin A."/>
            <person name="Chapman S.B."/>
            <person name="Chen Z."/>
            <person name="Freedman E."/>
            <person name="Gellesch M."/>
            <person name="Goldberg J."/>
            <person name="Griggs A."/>
            <person name="Gujja S."/>
            <person name="Heilman E.R."/>
            <person name="Heiman D."/>
            <person name="Hepburn T."/>
            <person name="Howarth C."/>
            <person name="Jen D."/>
            <person name="Larson L."/>
            <person name="Mehta T."/>
            <person name="Neiman D."/>
            <person name="Pearson M."/>
            <person name="Roberts A."/>
            <person name="Saif S."/>
            <person name="Shea T."/>
            <person name="Shenoy N."/>
            <person name="Sisk P."/>
            <person name="Stolte C."/>
            <person name="Sykes S."/>
            <person name="Walk T."/>
            <person name="White J."/>
            <person name="Yandava C."/>
            <person name="Haas B."/>
            <person name="Nusbaum C."/>
            <person name="Birren B."/>
        </authorList>
    </citation>
    <scope>NUCLEOTIDE SEQUENCE</scope>
    <source>
        <strain evidence="2">R3-111a-1</strain>
    </source>
</reference>
<evidence type="ECO:0000313" key="4">
    <source>
        <dbReference type="Proteomes" id="UP000006039"/>
    </source>
</evidence>
<keyword evidence="4" id="KW-1185">Reference proteome</keyword>
<proteinExistence type="predicted"/>
<dbReference type="RefSeq" id="XP_009223100.1">
    <property type="nucleotide sequence ID" value="XM_009224836.1"/>
</dbReference>
<dbReference type="HOGENOM" id="CLU_2197158_0_0_1"/>
<evidence type="ECO:0000313" key="3">
    <source>
        <dbReference type="EnsemblFungi" id="EJT77100"/>
    </source>
</evidence>
<evidence type="ECO:0000256" key="1">
    <source>
        <dbReference type="SAM" id="MobiDB-lite"/>
    </source>
</evidence>
<accession>J3P0G7</accession>
<reference evidence="4" key="1">
    <citation type="submission" date="2010-07" db="EMBL/GenBank/DDBJ databases">
        <title>The genome sequence of Gaeumannomyces graminis var. tritici strain R3-111a-1.</title>
        <authorList>
            <consortium name="The Broad Institute Genome Sequencing Platform"/>
            <person name="Ma L.-J."/>
            <person name="Dead R."/>
            <person name="Young S."/>
            <person name="Zeng Q."/>
            <person name="Koehrsen M."/>
            <person name="Alvarado L."/>
            <person name="Berlin A."/>
            <person name="Chapman S.B."/>
            <person name="Chen Z."/>
            <person name="Freedman E."/>
            <person name="Gellesch M."/>
            <person name="Goldberg J."/>
            <person name="Griggs A."/>
            <person name="Gujja S."/>
            <person name="Heilman E.R."/>
            <person name="Heiman D."/>
            <person name="Hepburn T."/>
            <person name="Howarth C."/>
            <person name="Jen D."/>
            <person name="Larson L."/>
            <person name="Mehta T."/>
            <person name="Neiman D."/>
            <person name="Pearson M."/>
            <person name="Roberts A."/>
            <person name="Saif S."/>
            <person name="Shea T."/>
            <person name="Shenoy N."/>
            <person name="Sisk P."/>
            <person name="Stolte C."/>
            <person name="Sykes S."/>
            <person name="Walk T."/>
            <person name="White J."/>
            <person name="Yandava C."/>
            <person name="Haas B."/>
            <person name="Nusbaum C."/>
            <person name="Birren B."/>
        </authorList>
    </citation>
    <scope>NUCLEOTIDE SEQUENCE [LARGE SCALE GENOMIC DNA]</scope>
    <source>
        <strain evidence="4">R3-111a-1</strain>
    </source>
</reference>
<reference evidence="2" key="3">
    <citation type="submission" date="2010-09" db="EMBL/GenBank/DDBJ databases">
        <title>Annotation of Gaeumannomyces graminis var. tritici R3-111a-1.</title>
        <authorList>
            <consortium name="The Broad Institute Genome Sequencing Platform"/>
            <person name="Ma L.-J."/>
            <person name="Dead R."/>
            <person name="Young S.K."/>
            <person name="Zeng Q."/>
            <person name="Gargeya S."/>
            <person name="Fitzgerald M."/>
            <person name="Haas B."/>
            <person name="Abouelleil A."/>
            <person name="Alvarado L."/>
            <person name="Arachchi H.M."/>
            <person name="Berlin A."/>
            <person name="Brown A."/>
            <person name="Chapman S.B."/>
            <person name="Chen Z."/>
            <person name="Dunbar C."/>
            <person name="Freedman E."/>
            <person name="Gearin G."/>
            <person name="Gellesch M."/>
            <person name="Goldberg J."/>
            <person name="Griggs A."/>
            <person name="Gujja S."/>
            <person name="Heiman D."/>
            <person name="Howarth C."/>
            <person name="Larson L."/>
            <person name="Lui A."/>
            <person name="MacDonald P.J.P."/>
            <person name="Mehta T."/>
            <person name="Montmayeur A."/>
            <person name="Murphy C."/>
            <person name="Neiman D."/>
            <person name="Pearson M."/>
            <person name="Priest M."/>
            <person name="Roberts A."/>
            <person name="Saif S."/>
            <person name="Shea T."/>
            <person name="Shenoy N."/>
            <person name="Sisk P."/>
            <person name="Stolte C."/>
            <person name="Sykes S."/>
            <person name="Yandava C."/>
            <person name="Wortman J."/>
            <person name="Nusbaum C."/>
            <person name="Birren B."/>
        </authorList>
    </citation>
    <scope>NUCLEOTIDE SEQUENCE</scope>
    <source>
        <strain evidence="2">R3-111a-1</strain>
    </source>
</reference>
<reference evidence="3" key="4">
    <citation type="journal article" date="2015" name="G3 (Bethesda)">
        <title>Genome sequences of three phytopathogenic species of the Magnaporthaceae family of fungi.</title>
        <authorList>
            <person name="Okagaki L.H."/>
            <person name="Nunes C.C."/>
            <person name="Sailsbery J."/>
            <person name="Clay B."/>
            <person name="Brown D."/>
            <person name="John T."/>
            <person name="Oh Y."/>
            <person name="Young N."/>
            <person name="Fitzgerald M."/>
            <person name="Haas B.J."/>
            <person name="Zeng Q."/>
            <person name="Young S."/>
            <person name="Adiconis X."/>
            <person name="Fan L."/>
            <person name="Levin J.Z."/>
            <person name="Mitchell T.K."/>
            <person name="Okubara P.A."/>
            <person name="Farman M.L."/>
            <person name="Kohn L.M."/>
            <person name="Birren B."/>
            <person name="Ma L.-J."/>
            <person name="Dean R.A."/>
        </authorList>
    </citation>
    <scope>NUCLEOTIDE SEQUENCE</scope>
    <source>
        <strain evidence="3">R3-111a-1</strain>
    </source>
</reference>
<dbReference type="Proteomes" id="UP000006039">
    <property type="component" value="Unassembled WGS sequence"/>
</dbReference>
<organism evidence="2">
    <name type="scientific">Gaeumannomyces tritici (strain R3-111a-1)</name>
    <name type="common">Wheat and barley take-all root rot fungus</name>
    <name type="synonym">Gaeumannomyces graminis var. tritici</name>
    <dbReference type="NCBI Taxonomy" id="644352"/>
    <lineage>
        <taxon>Eukaryota</taxon>
        <taxon>Fungi</taxon>
        <taxon>Dikarya</taxon>
        <taxon>Ascomycota</taxon>
        <taxon>Pezizomycotina</taxon>
        <taxon>Sordariomycetes</taxon>
        <taxon>Sordariomycetidae</taxon>
        <taxon>Magnaporthales</taxon>
        <taxon>Magnaporthaceae</taxon>
        <taxon>Gaeumannomyces</taxon>
    </lineage>
</organism>
<dbReference type="EMBL" id="GL385397">
    <property type="protein sequence ID" value="EJT77100.1"/>
    <property type="molecule type" value="Genomic_DNA"/>
</dbReference>